<accession>X0XF80</accession>
<name>X0XF80_9ZZZZ</name>
<organism evidence="2">
    <name type="scientific">marine sediment metagenome</name>
    <dbReference type="NCBI Taxonomy" id="412755"/>
    <lineage>
        <taxon>unclassified sequences</taxon>
        <taxon>metagenomes</taxon>
        <taxon>ecological metagenomes</taxon>
    </lineage>
</organism>
<feature type="non-terminal residue" evidence="2">
    <location>
        <position position="110"/>
    </location>
</feature>
<evidence type="ECO:0000313" key="2">
    <source>
        <dbReference type="EMBL" id="GAG41854.1"/>
    </source>
</evidence>
<comment type="caution">
    <text evidence="2">The sequence shown here is derived from an EMBL/GenBank/DDBJ whole genome shotgun (WGS) entry which is preliminary data.</text>
</comment>
<dbReference type="SUPFAM" id="SSF56524">
    <property type="entry name" value="Oxidoreductase molybdopterin-binding domain"/>
    <property type="match status" value="1"/>
</dbReference>
<dbReference type="Gene3D" id="3.90.420.10">
    <property type="entry name" value="Oxidoreductase, molybdopterin-binding domain"/>
    <property type="match status" value="1"/>
</dbReference>
<reference evidence="2" key="1">
    <citation type="journal article" date="2014" name="Front. Microbiol.">
        <title>High frequency of phylogenetically diverse reductive dehalogenase-homologous genes in deep subseafloor sedimentary metagenomes.</title>
        <authorList>
            <person name="Kawai M."/>
            <person name="Futagami T."/>
            <person name="Toyoda A."/>
            <person name="Takaki Y."/>
            <person name="Nishi S."/>
            <person name="Hori S."/>
            <person name="Arai W."/>
            <person name="Tsubouchi T."/>
            <person name="Morono Y."/>
            <person name="Uchiyama I."/>
            <person name="Ito T."/>
            <person name="Fujiyama A."/>
            <person name="Inagaki F."/>
            <person name="Takami H."/>
        </authorList>
    </citation>
    <scope>NUCLEOTIDE SEQUENCE</scope>
    <source>
        <strain evidence="2">Expedition CK06-06</strain>
    </source>
</reference>
<sequence length="110" mass="12186">MEWTIELTGSGLGKPIAFTFEQLARMEMTRLDNVLMQKTHGPDEMTSWRGVSLDTLLAAAQIKPGPMTVLFEAPDGYKIRCSREELRSAILALMDGSGQWLSELRANSGL</sequence>
<dbReference type="AlphaFoldDB" id="X0XF80"/>
<protein>
    <recommendedName>
        <fullName evidence="1">Oxidoreductase molybdopterin-binding domain-containing protein</fullName>
    </recommendedName>
</protein>
<evidence type="ECO:0000259" key="1">
    <source>
        <dbReference type="Pfam" id="PF00174"/>
    </source>
</evidence>
<dbReference type="Pfam" id="PF00174">
    <property type="entry name" value="Oxidored_molyb"/>
    <property type="match status" value="1"/>
</dbReference>
<dbReference type="InterPro" id="IPR000572">
    <property type="entry name" value="OxRdtase_Mopterin-bd_dom"/>
</dbReference>
<proteinExistence type="predicted"/>
<feature type="domain" description="Oxidoreductase molybdopterin-binding" evidence="1">
    <location>
        <begin position="2"/>
        <end position="92"/>
    </location>
</feature>
<gene>
    <name evidence="2" type="ORF">S01H1_62711</name>
</gene>
<dbReference type="EMBL" id="BARS01041216">
    <property type="protein sequence ID" value="GAG41854.1"/>
    <property type="molecule type" value="Genomic_DNA"/>
</dbReference>
<dbReference type="InterPro" id="IPR036374">
    <property type="entry name" value="OxRdtase_Mopterin-bd_sf"/>
</dbReference>